<reference evidence="2 3" key="1">
    <citation type="submission" date="2024-04" db="EMBL/GenBank/DDBJ databases">
        <title>Tritrichomonas musculus Genome.</title>
        <authorList>
            <person name="Alves-Ferreira E."/>
            <person name="Grigg M."/>
            <person name="Lorenzi H."/>
            <person name="Galac M."/>
        </authorList>
    </citation>
    <scope>NUCLEOTIDE SEQUENCE [LARGE SCALE GENOMIC DNA]</scope>
    <source>
        <strain evidence="2 3">EAF2021</strain>
    </source>
</reference>
<proteinExistence type="predicted"/>
<dbReference type="PANTHER" id="PTHR45756">
    <property type="entry name" value="PALMITOYLTRANSFERASE"/>
    <property type="match status" value="1"/>
</dbReference>
<comment type="caution">
    <text evidence="2">The sequence shown here is derived from an EMBL/GenBank/DDBJ whole genome shotgun (WGS) entry which is preliminary data.</text>
</comment>
<dbReference type="Gene3D" id="1.10.510.10">
    <property type="entry name" value="Transferase(Phosphotransferase) domain 1"/>
    <property type="match status" value="1"/>
</dbReference>
<name>A0ABR2H1N0_9EUKA</name>
<dbReference type="InterPro" id="IPR011009">
    <property type="entry name" value="Kinase-like_dom_sf"/>
</dbReference>
<dbReference type="Pfam" id="PF07714">
    <property type="entry name" value="PK_Tyr_Ser-Thr"/>
    <property type="match status" value="1"/>
</dbReference>
<evidence type="ECO:0000313" key="3">
    <source>
        <dbReference type="Proteomes" id="UP001470230"/>
    </source>
</evidence>
<dbReference type="PANTHER" id="PTHR45756:SF1">
    <property type="entry name" value="PROTEIN KINASE DOMAIN CONTAINING PROTEIN"/>
    <property type="match status" value="1"/>
</dbReference>
<evidence type="ECO:0000259" key="1">
    <source>
        <dbReference type="Pfam" id="PF07714"/>
    </source>
</evidence>
<dbReference type="InterPro" id="IPR053215">
    <property type="entry name" value="TKL_Ser/Thr_kinase"/>
</dbReference>
<keyword evidence="3" id="KW-1185">Reference proteome</keyword>
<dbReference type="EMBL" id="JAPFFF010000048">
    <property type="protein sequence ID" value="KAK8840109.1"/>
    <property type="molecule type" value="Genomic_DNA"/>
</dbReference>
<gene>
    <name evidence="2" type="ORF">M9Y10_031046</name>
</gene>
<dbReference type="InterPro" id="IPR001245">
    <property type="entry name" value="Ser-Thr/Tyr_kinase_cat_dom"/>
</dbReference>
<sequence>MSSIISERLKEIDDYEVQEYIGSDSFRAIDKESKKEVVIQFFDYHSSEQNLTFKNLNFINHPIKGFINLINGRRGSSNDRNPYFQYSIPVDDKKKEVKNFDGTFFVTPFMKNGSISEIIPRYLRSKGVNHDKMNPTLRSKIIFAVASSLKRLEKQHFSFYEMEGYDPKDSDLHGLKSDVFSFAIMIYLMFSESIILNGKIQKGISQFVNQLLQGRRPSRPENIPDSYWDLVQLCWAPNPDDRPNFEEITEQLKEDKFAIDEFGMTTDLDELKRFQVQFDN</sequence>
<feature type="domain" description="Serine-threonine/tyrosine-protein kinase catalytic" evidence="1">
    <location>
        <begin position="175"/>
        <end position="252"/>
    </location>
</feature>
<dbReference type="SUPFAM" id="SSF56112">
    <property type="entry name" value="Protein kinase-like (PK-like)"/>
    <property type="match status" value="1"/>
</dbReference>
<protein>
    <recommendedName>
        <fullName evidence="1">Serine-threonine/tyrosine-protein kinase catalytic domain-containing protein</fullName>
    </recommendedName>
</protein>
<organism evidence="2 3">
    <name type="scientific">Tritrichomonas musculus</name>
    <dbReference type="NCBI Taxonomy" id="1915356"/>
    <lineage>
        <taxon>Eukaryota</taxon>
        <taxon>Metamonada</taxon>
        <taxon>Parabasalia</taxon>
        <taxon>Tritrichomonadida</taxon>
        <taxon>Tritrichomonadidae</taxon>
        <taxon>Tritrichomonas</taxon>
    </lineage>
</organism>
<evidence type="ECO:0000313" key="2">
    <source>
        <dbReference type="EMBL" id="KAK8840109.1"/>
    </source>
</evidence>
<accession>A0ABR2H1N0</accession>
<dbReference type="Proteomes" id="UP001470230">
    <property type="component" value="Unassembled WGS sequence"/>
</dbReference>